<dbReference type="PANTHER" id="PTHR24006">
    <property type="entry name" value="UBIQUITIN CARBOXYL-TERMINAL HYDROLASE"/>
    <property type="match status" value="1"/>
</dbReference>
<reference evidence="2" key="1">
    <citation type="journal article" date="2020" name="Nature">
        <title>Giant virus diversity and host interactions through global metagenomics.</title>
        <authorList>
            <person name="Schulz F."/>
            <person name="Roux S."/>
            <person name="Paez-Espino D."/>
            <person name="Jungbluth S."/>
            <person name="Walsh D.A."/>
            <person name="Denef V.J."/>
            <person name="McMahon K.D."/>
            <person name="Konstantinidis K.T."/>
            <person name="Eloe-Fadrosh E.A."/>
            <person name="Kyrpides N.C."/>
            <person name="Woyke T."/>
        </authorList>
    </citation>
    <scope>NUCLEOTIDE SEQUENCE</scope>
    <source>
        <strain evidence="2">GVMAG-M-3300027206-1</strain>
    </source>
</reference>
<dbReference type="InterPro" id="IPR038765">
    <property type="entry name" value="Papain-like_cys_pep_sf"/>
</dbReference>
<name>A0A6C0JFQ8_9ZZZZ</name>
<dbReference type="GO" id="GO:0005634">
    <property type="term" value="C:nucleus"/>
    <property type="evidence" value="ECO:0007669"/>
    <property type="project" value="TreeGrafter"/>
</dbReference>
<dbReference type="AlphaFoldDB" id="A0A6C0JFQ8"/>
<evidence type="ECO:0000313" key="2">
    <source>
        <dbReference type="EMBL" id="QHU03680.1"/>
    </source>
</evidence>
<accession>A0A6C0JFQ8</accession>
<dbReference type="Gene3D" id="3.90.70.10">
    <property type="entry name" value="Cysteine proteinases"/>
    <property type="match status" value="1"/>
</dbReference>
<dbReference type="GO" id="GO:0016579">
    <property type="term" value="P:protein deubiquitination"/>
    <property type="evidence" value="ECO:0007669"/>
    <property type="project" value="InterPro"/>
</dbReference>
<evidence type="ECO:0000259" key="1">
    <source>
        <dbReference type="PROSITE" id="PS50235"/>
    </source>
</evidence>
<dbReference type="InterPro" id="IPR050164">
    <property type="entry name" value="Peptidase_C19"/>
</dbReference>
<dbReference type="CDD" id="cd02257">
    <property type="entry name" value="Peptidase_C19"/>
    <property type="match status" value="1"/>
</dbReference>
<organism evidence="2">
    <name type="scientific">viral metagenome</name>
    <dbReference type="NCBI Taxonomy" id="1070528"/>
    <lineage>
        <taxon>unclassified sequences</taxon>
        <taxon>metagenomes</taxon>
        <taxon>organismal metagenomes</taxon>
    </lineage>
</organism>
<protein>
    <recommendedName>
        <fullName evidence="1">USP domain-containing protein</fullName>
    </recommendedName>
</protein>
<dbReference type="Pfam" id="PF00443">
    <property type="entry name" value="UCH"/>
    <property type="match status" value="1"/>
</dbReference>
<proteinExistence type="predicted"/>
<dbReference type="InterPro" id="IPR001394">
    <property type="entry name" value="Peptidase_C19_UCH"/>
</dbReference>
<dbReference type="PROSITE" id="PS50235">
    <property type="entry name" value="USP_3"/>
    <property type="match status" value="1"/>
</dbReference>
<dbReference type="EMBL" id="MN740385">
    <property type="protein sequence ID" value="QHU03680.1"/>
    <property type="molecule type" value="Genomic_DNA"/>
</dbReference>
<dbReference type="InterPro" id="IPR028889">
    <property type="entry name" value="USP"/>
</dbReference>
<dbReference type="GO" id="GO:0004843">
    <property type="term" value="F:cysteine-type deubiquitinase activity"/>
    <property type="evidence" value="ECO:0007669"/>
    <property type="project" value="InterPro"/>
</dbReference>
<feature type="domain" description="USP" evidence="1">
    <location>
        <begin position="2"/>
        <end position="256"/>
    </location>
</feature>
<dbReference type="GO" id="GO:0005829">
    <property type="term" value="C:cytosol"/>
    <property type="evidence" value="ECO:0007669"/>
    <property type="project" value="TreeGrafter"/>
</dbReference>
<dbReference type="SUPFAM" id="SSF54001">
    <property type="entry name" value="Cysteine proteinases"/>
    <property type="match status" value="1"/>
</dbReference>
<sequence length="257" mass="30355">MRGFSNIGNTCYFNTALQCLLHIPILSNYLIRNPYKGDCEFTQIYNELTHIYWTKGEEMINVETILKAFQKNFPRFKSDQQNDVQEAILCIIDILEREIPEIKKWFYGKKTQETIWSGGKSTNEEDFSVHLVTSDSTDMEEMLKKSVDWDVIQNFEDTEGKVHHVATTRKLFSKLPQIFMISFDRKSHIEIIEKILMDKYEYNLIASAVHVGLQNDGHYVAFVKRRNKWYFANDEHIKEQDLPDKAGHYFMIYNLKV</sequence>